<accession>A0ABV8JSG3</accession>
<sequence length="360" mass="39682">MKFNNLSLLLVMFAMFFVGCSNDDNAPDIDQTPVEEETTDPYEDGLLVVNEGPFQNGSGTVTFISEDLTETQQAIFEEVNEEDLGNIVQSMTFKDTIAYIVVNNSHKIQVVNRYTFERVAVIDTDLLNPRYMAIANGKGYVTNWGYTVDEQDDFLAIVDLETNSVIGTLPVELGPEAILANDEYVYVAHQGAWGQNNKVSVIDPTSDTVLKTIEVGDLPNTMQWDASGNLWVLCSGAPSYAAMETNGSLVQIDVTDNEVSQTLDFKTEQHPGGLNIDGDELYFGLDGGVYEFNIDATELPSAPYLENASFYTMTVKDGKLYGTDAKDYASQGDLLIYDLETKELTNTLTVGVVPRGVYFN</sequence>
<keyword evidence="3" id="KW-1185">Reference proteome</keyword>
<dbReference type="PROSITE" id="PS51257">
    <property type="entry name" value="PROKAR_LIPOPROTEIN"/>
    <property type="match status" value="1"/>
</dbReference>
<gene>
    <name evidence="2" type="ORF">ACFOUT_14395</name>
</gene>
<evidence type="ECO:0000256" key="1">
    <source>
        <dbReference type="SAM" id="SignalP"/>
    </source>
</evidence>
<dbReference type="InterPro" id="IPR031815">
    <property type="entry name" value="DUF5074"/>
</dbReference>
<protein>
    <submittedName>
        <fullName evidence="2">YncE family protein</fullName>
    </submittedName>
</protein>
<evidence type="ECO:0000313" key="2">
    <source>
        <dbReference type="EMBL" id="MFC4097076.1"/>
    </source>
</evidence>
<dbReference type="PANTHER" id="PTHR47197:SF3">
    <property type="entry name" value="DIHYDRO-HEME D1 DEHYDROGENASE"/>
    <property type="match status" value="1"/>
</dbReference>
<dbReference type="Pfam" id="PF16819">
    <property type="entry name" value="DUF5074"/>
    <property type="match status" value="1"/>
</dbReference>
<dbReference type="PANTHER" id="PTHR47197">
    <property type="entry name" value="PROTEIN NIRF"/>
    <property type="match status" value="1"/>
</dbReference>
<proteinExistence type="predicted"/>
<organism evidence="2 3">
    <name type="scientific">Euzebyella saccharophila</name>
    <dbReference type="NCBI Taxonomy" id="679664"/>
    <lineage>
        <taxon>Bacteria</taxon>
        <taxon>Pseudomonadati</taxon>
        <taxon>Bacteroidota</taxon>
        <taxon>Flavobacteriia</taxon>
        <taxon>Flavobacteriales</taxon>
        <taxon>Flavobacteriaceae</taxon>
        <taxon>Euzebyella</taxon>
    </lineage>
</organism>
<evidence type="ECO:0000313" key="3">
    <source>
        <dbReference type="Proteomes" id="UP001595814"/>
    </source>
</evidence>
<dbReference type="InterPro" id="IPR051200">
    <property type="entry name" value="Host-pathogen_enzymatic-act"/>
</dbReference>
<comment type="caution">
    <text evidence="2">The sequence shown here is derived from an EMBL/GenBank/DDBJ whole genome shotgun (WGS) entry which is preliminary data.</text>
</comment>
<reference evidence="3" key="1">
    <citation type="journal article" date="2019" name="Int. J. Syst. Evol. Microbiol.">
        <title>The Global Catalogue of Microorganisms (GCM) 10K type strain sequencing project: providing services to taxonomists for standard genome sequencing and annotation.</title>
        <authorList>
            <consortium name="The Broad Institute Genomics Platform"/>
            <consortium name="The Broad Institute Genome Sequencing Center for Infectious Disease"/>
            <person name="Wu L."/>
            <person name="Ma J."/>
        </authorList>
    </citation>
    <scope>NUCLEOTIDE SEQUENCE [LARGE SCALE GENOMIC DNA]</scope>
    <source>
        <strain evidence="3">CECT 7477</strain>
    </source>
</reference>
<dbReference type="SUPFAM" id="SSF51004">
    <property type="entry name" value="C-terminal (heme d1) domain of cytochrome cd1-nitrite reductase"/>
    <property type="match status" value="1"/>
</dbReference>
<dbReference type="InterPro" id="IPR015943">
    <property type="entry name" value="WD40/YVTN_repeat-like_dom_sf"/>
</dbReference>
<dbReference type="EMBL" id="JBHSAW010000010">
    <property type="protein sequence ID" value="MFC4097076.1"/>
    <property type="molecule type" value="Genomic_DNA"/>
</dbReference>
<feature type="chain" id="PRO_5046045268" evidence="1">
    <location>
        <begin position="24"/>
        <end position="360"/>
    </location>
</feature>
<dbReference type="Gene3D" id="2.130.10.10">
    <property type="entry name" value="YVTN repeat-like/Quinoprotein amine dehydrogenase"/>
    <property type="match status" value="1"/>
</dbReference>
<name>A0ABV8JSG3_9FLAO</name>
<dbReference type="InterPro" id="IPR011048">
    <property type="entry name" value="Haem_d1_sf"/>
</dbReference>
<keyword evidence="1" id="KW-0732">Signal</keyword>
<dbReference type="RefSeq" id="WP_192461788.1">
    <property type="nucleotide sequence ID" value="NZ_JACYFJ010000002.1"/>
</dbReference>
<dbReference type="Proteomes" id="UP001595814">
    <property type="component" value="Unassembled WGS sequence"/>
</dbReference>
<feature type="signal peptide" evidence="1">
    <location>
        <begin position="1"/>
        <end position="23"/>
    </location>
</feature>